<evidence type="ECO:0008006" key="3">
    <source>
        <dbReference type="Google" id="ProtNLM"/>
    </source>
</evidence>
<name>A0A6G5A1Q2_RHIMP</name>
<feature type="signal peptide" evidence="1">
    <location>
        <begin position="1"/>
        <end position="21"/>
    </location>
</feature>
<dbReference type="EMBL" id="GIKN01002669">
    <property type="protein sequence ID" value="NIE44942.1"/>
    <property type="molecule type" value="Transcribed_RNA"/>
</dbReference>
<protein>
    <recommendedName>
        <fullName evidence="3">Secreted protein</fullName>
    </recommendedName>
</protein>
<organism evidence="2">
    <name type="scientific">Rhipicephalus microplus</name>
    <name type="common">Cattle tick</name>
    <name type="synonym">Boophilus microplus</name>
    <dbReference type="NCBI Taxonomy" id="6941"/>
    <lineage>
        <taxon>Eukaryota</taxon>
        <taxon>Metazoa</taxon>
        <taxon>Ecdysozoa</taxon>
        <taxon>Arthropoda</taxon>
        <taxon>Chelicerata</taxon>
        <taxon>Arachnida</taxon>
        <taxon>Acari</taxon>
        <taxon>Parasitiformes</taxon>
        <taxon>Ixodida</taxon>
        <taxon>Ixodoidea</taxon>
        <taxon>Ixodidae</taxon>
        <taxon>Rhipicephalinae</taxon>
        <taxon>Rhipicephalus</taxon>
        <taxon>Boophilus</taxon>
    </lineage>
</organism>
<accession>A0A6G5A1Q2</accession>
<keyword evidence="1" id="KW-0732">Signal</keyword>
<proteinExistence type="predicted"/>
<dbReference type="AlphaFoldDB" id="A0A6G5A1Q2"/>
<reference evidence="2" key="1">
    <citation type="submission" date="2020-03" db="EMBL/GenBank/DDBJ databases">
        <title>A transcriptome and proteome of the tick Rhipicephalus microplus shaped by the genetic composition of its hosts and developmental stage.</title>
        <authorList>
            <person name="Garcia G.R."/>
            <person name="Ribeiro J.M.C."/>
            <person name="Maruyama S.R."/>
            <person name="Gardinasse L.G."/>
            <person name="Nelson K."/>
            <person name="Ferreira B.R."/>
            <person name="Andrade T.G."/>
            <person name="Santos I.K.F.M."/>
        </authorList>
    </citation>
    <scope>NUCLEOTIDE SEQUENCE</scope>
    <source>
        <strain evidence="2">NSGR</strain>
        <tissue evidence="2">Salivary glands</tissue>
    </source>
</reference>
<feature type="chain" id="PRO_5026081204" description="Secreted protein" evidence="1">
    <location>
        <begin position="22"/>
        <end position="142"/>
    </location>
</feature>
<sequence>MLITCFTLCLFHSFYCRLIKSFNDITVLTLAHRAANCTKFHRDAYIGIFSLAARSCSLLQTSPISPVLFLSNTNTKGTSFESVVQLAGKLSVFCYLKFTDRAIFPLQPRNVETVHISLPQICFLCCSRTKLLRYYICRCGCY</sequence>
<evidence type="ECO:0000256" key="1">
    <source>
        <dbReference type="SAM" id="SignalP"/>
    </source>
</evidence>
<evidence type="ECO:0000313" key="2">
    <source>
        <dbReference type="EMBL" id="NIE44942.1"/>
    </source>
</evidence>